<dbReference type="InterPro" id="IPR051034">
    <property type="entry name" value="Mito_Enoyl-ACP_Reductase"/>
</dbReference>
<evidence type="ECO:0000313" key="14">
    <source>
        <dbReference type="Proteomes" id="UP001611415"/>
    </source>
</evidence>
<evidence type="ECO:0000313" key="13">
    <source>
        <dbReference type="EMBL" id="MFI2477335.1"/>
    </source>
</evidence>
<evidence type="ECO:0000259" key="12">
    <source>
        <dbReference type="SMART" id="SM00829"/>
    </source>
</evidence>
<dbReference type="InterPro" id="IPR011032">
    <property type="entry name" value="GroES-like_sf"/>
</dbReference>
<feature type="domain" description="Enoyl reductase (ER)" evidence="12">
    <location>
        <begin position="14"/>
        <end position="324"/>
    </location>
</feature>
<evidence type="ECO:0000256" key="1">
    <source>
        <dbReference type="ARBA" id="ARBA00010371"/>
    </source>
</evidence>
<dbReference type="SUPFAM" id="SSF50129">
    <property type="entry name" value="GroES-like"/>
    <property type="match status" value="1"/>
</dbReference>
<dbReference type="RefSeq" id="WP_397094676.1">
    <property type="nucleotide sequence ID" value="NZ_JBIRYO010000023.1"/>
</dbReference>
<gene>
    <name evidence="13" type="ORF">ACH49W_28505</name>
</gene>
<dbReference type="PANTHER" id="PTHR43981">
    <property type="entry name" value="ENOYL-[ACYL-CARRIER-PROTEIN] REDUCTASE, MITOCHONDRIAL"/>
    <property type="match status" value="1"/>
</dbReference>
<comment type="catalytic activity">
    <reaction evidence="10">
        <text>a 2,3-saturated acyl-[ACP] + NADP(+) = a (2E)-enoyl-[ACP] + NADPH + H(+)</text>
        <dbReference type="Rhea" id="RHEA:22564"/>
        <dbReference type="Rhea" id="RHEA-COMP:9925"/>
        <dbReference type="Rhea" id="RHEA-COMP:9926"/>
        <dbReference type="ChEBI" id="CHEBI:15378"/>
        <dbReference type="ChEBI" id="CHEBI:57783"/>
        <dbReference type="ChEBI" id="CHEBI:58349"/>
        <dbReference type="ChEBI" id="CHEBI:78784"/>
        <dbReference type="ChEBI" id="CHEBI:78785"/>
        <dbReference type="EC" id="1.3.1.104"/>
    </reaction>
</comment>
<comment type="caution">
    <text evidence="13">The sequence shown here is derived from an EMBL/GenBank/DDBJ whole genome shotgun (WGS) entry which is preliminary data.</text>
</comment>
<proteinExistence type="inferred from homology"/>
<keyword evidence="2" id="KW-0444">Lipid biosynthesis</keyword>
<evidence type="ECO:0000256" key="6">
    <source>
        <dbReference type="ARBA" id="ARBA00023002"/>
    </source>
</evidence>
<evidence type="ECO:0000256" key="3">
    <source>
        <dbReference type="ARBA" id="ARBA00022832"/>
    </source>
</evidence>
<evidence type="ECO:0000256" key="4">
    <source>
        <dbReference type="ARBA" id="ARBA00022857"/>
    </source>
</evidence>
<evidence type="ECO:0000256" key="7">
    <source>
        <dbReference type="ARBA" id="ARBA00023098"/>
    </source>
</evidence>
<organism evidence="13 14">
    <name type="scientific">Nocardia xishanensis</name>
    <dbReference type="NCBI Taxonomy" id="238964"/>
    <lineage>
        <taxon>Bacteria</taxon>
        <taxon>Bacillati</taxon>
        <taxon>Actinomycetota</taxon>
        <taxon>Actinomycetes</taxon>
        <taxon>Mycobacteriales</taxon>
        <taxon>Nocardiaceae</taxon>
        <taxon>Nocardia</taxon>
    </lineage>
</organism>
<keyword evidence="3" id="KW-0276">Fatty acid metabolism</keyword>
<dbReference type="Gene3D" id="3.40.50.720">
    <property type="entry name" value="NAD(P)-binding Rossmann-like Domain"/>
    <property type="match status" value="1"/>
</dbReference>
<evidence type="ECO:0000256" key="5">
    <source>
        <dbReference type="ARBA" id="ARBA00022946"/>
    </source>
</evidence>
<keyword evidence="5" id="KW-0809">Transit peptide</keyword>
<sequence>MVRAVVIEGFGEPKDVLTTADRPVPEPGPGEVRIALDLAPIHNHDLAIIRGVYGYRPSLPAIPGTEGVGRIDAVGPGVTDRTVGQRVAVSGATAVWADYFVAKAAQALPVPESVDDETAAQLLAMPFSAAVLLDDLRVAAGDWVVINAANGAVGRLMNLLARRRGVRVLNLVRGQASVRALRELGYEPVVDTEAADWLAQAAAATSGAPIVRAVDQVGGRAGADLLELLAPNGELISFGALSGQPWTLSPGTLIFKQVVVKGFWGAKRAEEIGAAERARVLRELVELAASGELRLTVAAVHPLDRAAEAAAASERPGRNAKIALAPGPHRAG</sequence>
<comment type="similarity">
    <text evidence="1">Belongs to the zinc-containing alcohol dehydrogenase family. Quinone oxidoreductase subfamily.</text>
</comment>
<dbReference type="Pfam" id="PF08240">
    <property type="entry name" value="ADH_N"/>
    <property type="match status" value="1"/>
</dbReference>
<dbReference type="EC" id="1.3.1.104" evidence="9"/>
<keyword evidence="7" id="KW-0443">Lipid metabolism</keyword>
<dbReference type="InterPro" id="IPR013154">
    <property type="entry name" value="ADH-like_N"/>
</dbReference>
<evidence type="ECO:0000256" key="10">
    <source>
        <dbReference type="ARBA" id="ARBA00048843"/>
    </source>
</evidence>
<evidence type="ECO:0000256" key="9">
    <source>
        <dbReference type="ARBA" id="ARBA00038963"/>
    </source>
</evidence>
<accession>A0ABW7X877</accession>
<evidence type="ECO:0000256" key="11">
    <source>
        <dbReference type="SAM" id="MobiDB-lite"/>
    </source>
</evidence>
<evidence type="ECO:0000256" key="8">
    <source>
        <dbReference type="ARBA" id="ARBA00023160"/>
    </source>
</evidence>
<dbReference type="Pfam" id="PF00107">
    <property type="entry name" value="ADH_zinc_N"/>
    <property type="match status" value="1"/>
</dbReference>
<dbReference type="EMBL" id="JBIRYO010000023">
    <property type="protein sequence ID" value="MFI2477335.1"/>
    <property type="molecule type" value="Genomic_DNA"/>
</dbReference>
<dbReference type="Proteomes" id="UP001611415">
    <property type="component" value="Unassembled WGS sequence"/>
</dbReference>
<protein>
    <recommendedName>
        <fullName evidence="9">enoyl-[acyl-carrier-protein] reductase</fullName>
        <ecNumber evidence="9">1.3.1.104</ecNumber>
    </recommendedName>
</protein>
<keyword evidence="6" id="KW-0560">Oxidoreductase</keyword>
<feature type="region of interest" description="Disordered" evidence="11">
    <location>
        <begin position="309"/>
        <end position="332"/>
    </location>
</feature>
<evidence type="ECO:0000256" key="2">
    <source>
        <dbReference type="ARBA" id="ARBA00022516"/>
    </source>
</evidence>
<keyword evidence="8" id="KW-0275">Fatty acid biosynthesis</keyword>
<reference evidence="13 14" key="1">
    <citation type="submission" date="2024-10" db="EMBL/GenBank/DDBJ databases">
        <title>The Natural Products Discovery Center: Release of the First 8490 Sequenced Strains for Exploring Actinobacteria Biosynthetic Diversity.</title>
        <authorList>
            <person name="Kalkreuter E."/>
            <person name="Kautsar S.A."/>
            <person name="Yang D."/>
            <person name="Bader C.D."/>
            <person name="Teijaro C.N."/>
            <person name="Fluegel L."/>
            <person name="Davis C.M."/>
            <person name="Simpson J.R."/>
            <person name="Lauterbach L."/>
            <person name="Steele A.D."/>
            <person name="Gui C."/>
            <person name="Meng S."/>
            <person name="Li G."/>
            <person name="Viehrig K."/>
            <person name="Ye F."/>
            <person name="Su P."/>
            <person name="Kiefer A.F."/>
            <person name="Nichols A."/>
            <person name="Cepeda A.J."/>
            <person name="Yan W."/>
            <person name="Fan B."/>
            <person name="Jiang Y."/>
            <person name="Adhikari A."/>
            <person name="Zheng C.-J."/>
            <person name="Schuster L."/>
            <person name="Cowan T.M."/>
            <person name="Smanski M.J."/>
            <person name="Chevrette M.G."/>
            <person name="De Carvalho L.P.S."/>
            <person name="Shen B."/>
        </authorList>
    </citation>
    <scope>NUCLEOTIDE SEQUENCE [LARGE SCALE GENOMIC DNA]</scope>
    <source>
        <strain evidence="13 14">NPDC019275</strain>
    </source>
</reference>
<dbReference type="InterPro" id="IPR020843">
    <property type="entry name" value="ER"/>
</dbReference>
<name>A0ABW7X877_9NOCA</name>
<dbReference type="SMART" id="SM00829">
    <property type="entry name" value="PKS_ER"/>
    <property type="match status" value="1"/>
</dbReference>
<dbReference type="PANTHER" id="PTHR43981:SF2">
    <property type="entry name" value="ENOYL-[ACYL-CARRIER-PROTEIN] REDUCTASE, MITOCHONDRIAL"/>
    <property type="match status" value="1"/>
</dbReference>
<keyword evidence="14" id="KW-1185">Reference proteome</keyword>
<dbReference type="InterPro" id="IPR036291">
    <property type="entry name" value="NAD(P)-bd_dom_sf"/>
</dbReference>
<dbReference type="Gene3D" id="3.90.180.10">
    <property type="entry name" value="Medium-chain alcohol dehydrogenases, catalytic domain"/>
    <property type="match status" value="1"/>
</dbReference>
<dbReference type="InterPro" id="IPR013149">
    <property type="entry name" value="ADH-like_C"/>
</dbReference>
<keyword evidence="4" id="KW-0521">NADP</keyword>
<dbReference type="SUPFAM" id="SSF51735">
    <property type="entry name" value="NAD(P)-binding Rossmann-fold domains"/>
    <property type="match status" value="1"/>
</dbReference>